<feature type="compositionally biased region" description="Low complexity" evidence="1">
    <location>
        <begin position="102"/>
        <end position="114"/>
    </location>
</feature>
<protein>
    <submittedName>
        <fullName evidence="2">Uncharacterized protein</fullName>
    </submittedName>
</protein>
<comment type="caution">
    <text evidence="2">The sequence shown here is derived from an EMBL/GenBank/DDBJ whole genome shotgun (WGS) entry which is preliminary data.</text>
</comment>
<evidence type="ECO:0000256" key="1">
    <source>
        <dbReference type="SAM" id="MobiDB-lite"/>
    </source>
</evidence>
<organism evidence="2 3">
    <name type="scientific">Cryptolaemus montrouzieri</name>
    <dbReference type="NCBI Taxonomy" id="559131"/>
    <lineage>
        <taxon>Eukaryota</taxon>
        <taxon>Metazoa</taxon>
        <taxon>Ecdysozoa</taxon>
        <taxon>Arthropoda</taxon>
        <taxon>Hexapoda</taxon>
        <taxon>Insecta</taxon>
        <taxon>Pterygota</taxon>
        <taxon>Neoptera</taxon>
        <taxon>Endopterygota</taxon>
        <taxon>Coleoptera</taxon>
        <taxon>Polyphaga</taxon>
        <taxon>Cucujiformia</taxon>
        <taxon>Coccinelloidea</taxon>
        <taxon>Coccinellidae</taxon>
        <taxon>Scymninae</taxon>
        <taxon>Scymnini</taxon>
        <taxon>Cryptolaemus</taxon>
    </lineage>
</organism>
<feature type="region of interest" description="Disordered" evidence="1">
    <location>
        <begin position="45"/>
        <end position="126"/>
    </location>
</feature>
<name>A0ABD2PCM1_9CUCU</name>
<reference evidence="2 3" key="1">
    <citation type="journal article" date="2021" name="BMC Biol.">
        <title>Horizontally acquired antibacterial genes associated with adaptive radiation of ladybird beetles.</title>
        <authorList>
            <person name="Li H.S."/>
            <person name="Tang X.F."/>
            <person name="Huang Y.H."/>
            <person name="Xu Z.Y."/>
            <person name="Chen M.L."/>
            <person name="Du X.Y."/>
            <person name="Qiu B.Y."/>
            <person name="Chen P.T."/>
            <person name="Zhang W."/>
            <person name="Slipinski A."/>
            <person name="Escalona H.E."/>
            <person name="Waterhouse R.M."/>
            <person name="Zwick A."/>
            <person name="Pang H."/>
        </authorList>
    </citation>
    <scope>NUCLEOTIDE SEQUENCE [LARGE SCALE GENOMIC DNA]</scope>
    <source>
        <strain evidence="2">SYSU2018</strain>
    </source>
</reference>
<dbReference type="EMBL" id="JABFTP020000185">
    <property type="protein sequence ID" value="KAL3288689.1"/>
    <property type="molecule type" value="Genomic_DNA"/>
</dbReference>
<gene>
    <name evidence="2" type="ORF">HHI36_003122</name>
</gene>
<proteinExistence type="predicted"/>
<keyword evidence="3" id="KW-1185">Reference proteome</keyword>
<evidence type="ECO:0000313" key="3">
    <source>
        <dbReference type="Proteomes" id="UP001516400"/>
    </source>
</evidence>
<dbReference type="AlphaFoldDB" id="A0ABD2PCM1"/>
<feature type="compositionally biased region" description="Polar residues" evidence="1">
    <location>
        <begin position="51"/>
        <end position="88"/>
    </location>
</feature>
<accession>A0ABD2PCM1</accession>
<sequence>MVEIDFINQPSQIFIMDEMGMQMINKTGKVIAKKGTKDVHILAGKERGENNHQINPKQQQVNGDQAAESNKSNDNRTTSPQPGTSRGNEPNAAKTENKKNKIISVTKKSTTKINPAQKAIKNLCRN</sequence>
<evidence type="ECO:0000313" key="2">
    <source>
        <dbReference type="EMBL" id="KAL3288689.1"/>
    </source>
</evidence>
<dbReference type="Proteomes" id="UP001516400">
    <property type="component" value="Unassembled WGS sequence"/>
</dbReference>